<evidence type="ECO:0000313" key="14">
    <source>
        <dbReference type="Proteomes" id="UP000053748"/>
    </source>
</evidence>
<evidence type="ECO:0000256" key="5">
    <source>
        <dbReference type="ARBA" id="ARBA00022448"/>
    </source>
</evidence>
<keyword evidence="9 12" id="KW-0201">Cytochrome c-type biogenesis</keyword>
<dbReference type="EMBL" id="LOSJ02000002">
    <property type="protein sequence ID" value="PNM56272.1"/>
    <property type="molecule type" value="Genomic_DNA"/>
</dbReference>
<comment type="caution">
    <text evidence="13">The sequence shown here is derived from an EMBL/GenBank/DDBJ whole genome shotgun (WGS) entry which is preliminary data.</text>
</comment>
<evidence type="ECO:0000256" key="11">
    <source>
        <dbReference type="ARBA" id="ARBA00023136"/>
    </source>
</evidence>
<keyword evidence="14" id="KW-1185">Reference proteome</keyword>
<dbReference type="STRING" id="674.VM_04670"/>
<keyword evidence="8 12" id="KW-0812">Transmembrane</keyword>
<reference evidence="13" key="1">
    <citation type="submission" date="2017-12" db="EMBL/GenBank/DDBJ databases">
        <title>FDA dAtabase for Regulatory Grade micrObial Sequences (FDA-ARGOS): Supporting development and validation of Infectious Disease Dx tests.</title>
        <authorList>
            <person name="Hoffmann M."/>
            <person name="Allard M."/>
            <person name="Evans P."/>
            <person name="Brown E."/>
            <person name="Tallon L.J."/>
            <person name="Sadzewicz L."/>
            <person name="Sengamalay N."/>
            <person name="Ott S."/>
            <person name="Godinez A."/>
            <person name="Nagaraj S."/>
            <person name="Vavikolanu K."/>
            <person name="Aluvathingal J."/>
            <person name="Nadendla S."/>
            <person name="Hobson J."/>
            <person name="Sichtig H."/>
        </authorList>
    </citation>
    <scope>NUCLEOTIDE SEQUENCE [LARGE SCALE GENOMIC DNA]</scope>
    <source>
        <strain evidence="13">FDAARGOS_113</strain>
    </source>
</reference>
<dbReference type="GO" id="GO:0015886">
    <property type="term" value="P:heme transport"/>
    <property type="evidence" value="ECO:0007669"/>
    <property type="project" value="InterPro"/>
</dbReference>
<sequence>MHFESFSDFLAMGGYASYVWSAFGITYFSMAVLWVASVRRKNKLLNQVRNKLERQARVDAAKHMENTL</sequence>
<accession>A0A1D8S9M3</accession>
<dbReference type="RefSeq" id="WP_000545364.1">
    <property type="nucleotide sequence ID" value="NZ_CAWMSS010000001.1"/>
</dbReference>
<dbReference type="PANTHER" id="PTHR37531">
    <property type="entry name" value="HEME EXPORTER PROTEIN D"/>
    <property type="match status" value="1"/>
</dbReference>
<evidence type="ECO:0000256" key="1">
    <source>
        <dbReference type="ARBA" id="ARBA00002442"/>
    </source>
</evidence>
<protein>
    <recommendedName>
        <fullName evidence="4 12">Heme exporter protein D</fullName>
    </recommendedName>
</protein>
<keyword evidence="6 12" id="KW-1003">Cell membrane</keyword>
<dbReference type="OrthoDB" id="9815607at2"/>
<evidence type="ECO:0000256" key="3">
    <source>
        <dbReference type="ARBA" id="ARBA00008741"/>
    </source>
</evidence>
<evidence type="ECO:0000256" key="2">
    <source>
        <dbReference type="ARBA" id="ARBA00004377"/>
    </source>
</evidence>
<evidence type="ECO:0000256" key="8">
    <source>
        <dbReference type="ARBA" id="ARBA00022692"/>
    </source>
</evidence>
<keyword evidence="11 12" id="KW-0472">Membrane</keyword>
<comment type="subcellular location">
    <subcellularLocation>
        <location evidence="2 12">Cell inner membrane</location>
        <topology evidence="2 12">Single-pass membrane protein</topology>
    </subcellularLocation>
</comment>
<dbReference type="KEGG" id="vmi:AL543_19590"/>
<dbReference type="eggNOG" id="COG3114">
    <property type="taxonomic scope" value="Bacteria"/>
</dbReference>
<keyword evidence="5 12" id="KW-0813">Transport</keyword>
<proteinExistence type="inferred from homology"/>
<dbReference type="GeneID" id="93952606"/>
<evidence type="ECO:0000256" key="10">
    <source>
        <dbReference type="ARBA" id="ARBA00022989"/>
    </source>
</evidence>
<dbReference type="PANTHER" id="PTHR37531:SF1">
    <property type="entry name" value="HEME EXPORTER PROTEIN D"/>
    <property type="match status" value="1"/>
</dbReference>
<keyword evidence="7 12" id="KW-0997">Cell inner membrane</keyword>
<dbReference type="GO" id="GO:0005886">
    <property type="term" value="C:plasma membrane"/>
    <property type="evidence" value="ECO:0007669"/>
    <property type="project" value="UniProtKB-SubCell"/>
</dbReference>
<dbReference type="GO" id="GO:0017004">
    <property type="term" value="P:cytochrome complex assembly"/>
    <property type="evidence" value="ECO:0007669"/>
    <property type="project" value="UniProtKB-KW"/>
</dbReference>
<feature type="transmembrane region" description="Helical" evidence="12">
    <location>
        <begin position="15"/>
        <end position="36"/>
    </location>
</feature>
<dbReference type="InterPro" id="IPR007078">
    <property type="entry name" value="Haem_export_protD_CcmD"/>
</dbReference>
<evidence type="ECO:0000256" key="4">
    <source>
        <dbReference type="ARBA" id="ARBA00016461"/>
    </source>
</evidence>
<dbReference type="InterPro" id="IPR052075">
    <property type="entry name" value="Heme_exporter_D"/>
</dbReference>
<dbReference type="NCBIfam" id="TIGR03141">
    <property type="entry name" value="cytochro_ccmD"/>
    <property type="match status" value="1"/>
</dbReference>
<evidence type="ECO:0000313" key="13">
    <source>
        <dbReference type="EMBL" id="PNM56272.1"/>
    </source>
</evidence>
<evidence type="ECO:0000256" key="6">
    <source>
        <dbReference type="ARBA" id="ARBA00022475"/>
    </source>
</evidence>
<dbReference type="AlphaFoldDB" id="A0A1D8S9M3"/>
<comment type="similarity">
    <text evidence="3 12">Belongs to the CcmD/CycX/HelD family.</text>
</comment>
<gene>
    <name evidence="13" type="primary">ccmD</name>
    <name evidence="13" type="ORF">AL544_009350</name>
</gene>
<evidence type="ECO:0000256" key="9">
    <source>
        <dbReference type="ARBA" id="ARBA00022748"/>
    </source>
</evidence>
<name>A0A1D8S9M3_VIBMI</name>
<dbReference type="GO" id="GO:1903607">
    <property type="term" value="P:cytochrome c biosynthetic process"/>
    <property type="evidence" value="ECO:0007669"/>
    <property type="project" value="TreeGrafter"/>
</dbReference>
<keyword evidence="10 12" id="KW-1133">Transmembrane helix</keyword>
<dbReference type="Proteomes" id="UP000053748">
    <property type="component" value="Unassembled WGS sequence"/>
</dbReference>
<evidence type="ECO:0000256" key="12">
    <source>
        <dbReference type="RuleBase" id="RU363101"/>
    </source>
</evidence>
<comment type="function">
    <text evidence="1 12">Required for the export of heme to the periplasm for the biogenesis of c-type cytochromes.</text>
</comment>
<evidence type="ECO:0000256" key="7">
    <source>
        <dbReference type="ARBA" id="ARBA00022519"/>
    </source>
</evidence>
<organism evidence="13 14">
    <name type="scientific">Vibrio mimicus</name>
    <dbReference type="NCBI Taxonomy" id="674"/>
    <lineage>
        <taxon>Bacteria</taxon>
        <taxon>Pseudomonadati</taxon>
        <taxon>Pseudomonadota</taxon>
        <taxon>Gammaproteobacteria</taxon>
        <taxon>Vibrionales</taxon>
        <taxon>Vibrionaceae</taxon>
        <taxon>Vibrio</taxon>
    </lineage>
</organism>
<dbReference type="Pfam" id="PF04995">
    <property type="entry name" value="CcmD"/>
    <property type="match status" value="1"/>
</dbReference>